<reference evidence="2" key="2">
    <citation type="journal article" date="2017" name="Nat. Plants">
        <title>The Aegilops tauschii genome reveals multiple impacts of transposons.</title>
        <authorList>
            <person name="Zhao G."/>
            <person name="Zou C."/>
            <person name="Li K."/>
            <person name="Wang K."/>
            <person name="Li T."/>
            <person name="Gao L."/>
            <person name="Zhang X."/>
            <person name="Wang H."/>
            <person name="Yang Z."/>
            <person name="Liu X."/>
            <person name="Jiang W."/>
            <person name="Mao L."/>
            <person name="Kong X."/>
            <person name="Jiao Y."/>
            <person name="Jia J."/>
        </authorList>
    </citation>
    <scope>NUCLEOTIDE SEQUENCE [LARGE SCALE GENOMIC DNA]</scope>
    <source>
        <strain evidence="2">cv. AL8/78</strain>
    </source>
</reference>
<sequence>MSMTGIPVNKLTWKVILQIAYILGILVNVDWHEIFRSFYEKVKVQVAMRDVSKIPSERLVEIDKELFLISFLVDT</sequence>
<dbReference type="STRING" id="200361.A0A453T397"/>
<evidence type="ECO:0000313" key="2">
    <source>
        <dbReference type="Proteomes" id="UP000015105"/>
    </source>
</evidence>
<dbReference type="Proteomes" id="UP000015105">
    <property type="component" value="Chromosome 7D"/>
</dbReference>
<accession>A0A453T397</accession>
<reference evidence="1" key="4">
    <citation type="submission" date="2019-03" db="UniProtKB">
        <authorList>
            <consortium name="EnsemblPlants"/>
        </authorList>
    </citation>
    <scope>IDENTIFICATION</scope>
</reference>
<reference evidence="1" key="5">
    <citation type="journal article" date="2021" name="G3 (Bethesda)">
        <title>Aegilops tauschii genome assembly Aet v5.0 features greater sequence contiguity and improved annotation.</title>
        <authorList>
            <person name="Wang L."/>
            <person name="Zhu T."/>
            <person name="Rodriguez J.C."/>
            <person name="Deal K.R."/>
            <person name="Dubcovsky J."/>
            <person name="McGuire P.E."/>
            <person name="Lux T."/>
            <person name="Spannagl M."/>
            <person name="Mayer K.F.X."/>
            <person name="Baldrich P."/>
            <person name="Meyers B.C."/>
            <person name="Huo N."/>
            <person name="Gu Y.Q."/>
            <person name="Zhou H."/>
            <person name="Devos K.M."/>
            <person name="Bennetzen J.L."/>
            <person name="Unver T."/>
            <person name="Budak H."/>
            <person name="Gulick P.J."/>
            <person name="Galiba G."/>
            <person name="Kalapos B."/>
            <person name="Nelson D.R."/>
            <person name="Li P."/>
            <person name="You F.M."/>
            <person name="Luo M.C."/>
            <person name="Dvorak J."/>
        </authorList>
    </citation>
    <scope>NUCLEOTIDE SEQUENCE [LARGE SCALE GENOMIC DNA]</scope>
    <source>
        <strain evidence="1">cv. AL8/78</strain>
    </source>
</reference>
<evidence type="ECO:0000313" key="1">
    <source>
        <dbReference type="EnsemblPlants" id="AET7Gv21215600.1"/>
    </source>
</evidence>
<organism evidence="1 2">
    <name type="scientific">Aegilops tauschii subsp. strangulata</name>
    <name type="common">Goatgrass</name>
    <dbReference type="NCBI Taxonomy" id="200361"/>
    <lineage>
        <taxon>Eukaryota</taxon>
        <taxon>Viridiplantae</taxon>
        <taxon>Streptophyta</taxon>
        <taxon>Embryophyta</taxon>
        <taxon>Tracheophyta</taxon>
        <taxon>Spermatophyta</taxon>
        <taxon>Magnoliopsida</taxon>
        <taxon>Liliopsida</taxon>
        <taxon>Poales</taxon>
        <taxon>Poaceae</taxon>
        <taxon>BOP clade</taxon>
        <taxon>Pooideae</taxon>
        <taxon>Triticodae</taxon>
        <taxon>Triticeae</taxon>
        <taxon>Triticinae</taxon>
        <taxon>Aegilops</taxon>
    </lineage>
</organism>
<reference evidence="2" key="1">
    <citation type="journal article" date="2014" name="Science">
        <title>Ancient hybridizations among the ancestral genomes of bread wheat.</title>
        <authorList>
            <consortium name="International Wheat Genome Sequencing Consortium,"/>
            <person name="Marcussen T."/>
            <person name="Sandve S.R."/>
            <person name="Heier L."/>
            <person name="Spannagl M."/>
            <person name="Pfeifer M."/>
            <person name="Jakobsen K.S."/>
            <person name="Wulff B.B."/>
            <person name="Steuernagel B."/>
            <person name="Mayer K.F."/>
            <person name="Olsen O.A."/>
        </authorList>
    </citation>
    <scope>NUCLEOTIDE SEQUENCE [LARGE SCALE GENOMIC DNA]</scope>
    <source>
        <strain evidence="2">cv. AL8/78</strain>
    </source>
</reference>
<keyword evidence="2" id="KW-1185">Reference proteome</keyword>
<proteinExistence type="predicted"/>
<dbReference type="AlphaFoldDB" id="A0A453T397"/>
<protein>
    <submittedName>
        <fullName evidence="1">Uncharacterized protein</fullName>
    </submittedName>
</protein>
<dbReference type="Gramene" id="AET7Gv21215600.1">
    <property type="protein sequence ID" value="AET7Gv21215600.1"/>
    <property type="gene ID" value="AET7Gv21215600"/>
</dbReference>
<name>A0A453T397_AEGTS</name>
<dbReference type="EnsemblPlants" id="AET7Gv21215600.1">
    <property type="protein sequence ID" value="AET7Gv21215600.1"/>
    <property type="gene ID" value="AET7Gv21215600"/>
</dbReference>
<reference evidence="1" key="3">
    <citation type="journal article" date="2017" name="Nature">
        <title>Genome sequence of the progenitor of the wheat D genome Aegilops tauschii.</title>
        <authorList>
            <person name="Luo M.C."/>
            <person name="Gu Y.Q."/>
            <person name="Puiu D."/>
            <person name="Wang H."/>
            <person name="Twardziok S.O."/>
            <person name="Deal K.R."/>
            <person name="Huo N."/>
            <person name="Zhu T."/>
            <person name="Wang L."/>
            <person name="Wang Y."/>
            <person name="McGuire P.E."/>
            <person name="Liu S."/>
            <person name="Long H."/>
            <person name="Ramasamy R.K."/>
            <person name="Rodriguez J.C."/>
            <person name="Van S.L."/>
            <person name="Yuan L."/>
            <person name="Wang Z."/>
            <person name="Xia Z."/>
            <person name="Xiao L."/>
            <person name="Anderson O.D."/>
            <person name="Ouyang S."/>
            <person name="Liang Y."/>
            <person name="Zimin A.V."/>
            <person name="Pertea G."/>
            <person name="Qi P."/>
            <person name="Bennetzen J.L."/>
            <person name="Dai X."/>
            <person name="Dawson M.W."/>
            <person name="Muller H.G."/>
            <person name="Kugler K."/>
            <person name="Rivarola-Duarte L."/>
            <person name="Spannagl M."/>
            <person name="Mayer K.F.X."/>
            <person name="Lu F.H."/>
            <person name="Bevan M.W."/>
            <person name="Leroy P."/>
            <person name="Li P."/>
            <person name="You F.M."/>
            <person name="Sun Q."/>
            <person name="Liu Z."/>
            <person name="Lyons E."/>
            <person name="Wicker T."/>
            <person name="Salzberg S.L."/>
            <person name="Devos K.M."/>
            <person name="Dvorak J."/>
        </authorList>
    </citation>
    <scope>NUCLEOTIDE SEQUENCE [LARGE SCALE GENOMIC DNA]</scope>
    <source>
        <strain evidence="1">cv. AL8/78</strain>
    </source>
</reference>